<dbReference type="GO" id="GO:0006935">
    <property type="term" value="P:chemotaxis"/>
    <property type="evidence" value="ECO:0007669"/>
    <property type="project" value="InterPro"/>
</dbReference>
<protein>
    <submittedName>
        <fullName evidence="2">CheW protein</fullName>
    </submittedName>
</protein>
<dbReference type="Pfam" id="PF01584">
    <property type="entry name" value="CheW"/>
    <property type="match status" value="1"/>
</dbReference>
<evidence type="ECO:0000259" key="1">
    <source>
        <dbReference type="PROSITE" id="PS50851"/>
    </source>
</evidence>
<dbReference type="EMBL" id="LGTC01000001">
    <property type="protein sequence ID" value="KNY29559.1"/>
    <property type="molecule type" value="Genomic_DNA"/>
</dbReference>
<dbReference type="GO" id="GO:0005829">
    <property type="term" value="C:cytosol"/>
    <property type="evidence" value="ECO:0007669"/>
    <property type="project" value="TreeGrafter"/>
</dbReference>
<evidence type="ECO:0000313" key="2">
    <source>
        <dbReference type="EMBL" id="KNY29559.1"/>
    </source>
</evidence>
<organism evidence="2 3">
    <name type="scientific">Pseudobacteroides cellulosolvens ATCC 35603 = DSM 2933</name>
    <dbReference type="NCBI Taxonomy" id="398512"/>
    <lineage>
        <taxon>Bacteria</taxon>
        <taxon>Bacillati</taxon>
        <taxon>Bacillota</taxon>
        <taxon>Clostridia</taxon>
        <taxon>Eubacteriales</taxon>
        <taxon>Oscillospiraceae</taxon>
        <taxon>Pseudobacteroides</taxon>
    </lineage>
</organism>
<dbReference type="eggNOG" id="COG0835">
    <property type="taxonomic scope" value="Bacteria"/>
</dbReference>
<evidence type="ECO:0000313" key="3">
    <source>
        <dbReference type="Proteomes" id="UP000036923"/>
    </source>
</evidence>
<dbReference type="STRING" id="398512.Bccel_4833"/>
<dbReference type="PANTHER" id="PTHR22617:SF23">
    <property type="entry name" value="CHEMOTAXIS PROTEIN CHEW"/>
    <property type="match status" value="1"/>
</dbReference>
<reference evidence="3" key="1">
    <citation type="submission" date="2015-07" db="EMBL/GenBank/DDBJ databases">
        <title>Near-Complete Genome Sequence of the Cellulolytic Bacterium Bacteroides (Pseudobacteroides) cellulosolvens ATCC 35603.</title>
        <authorList>
            <person name="Dassa B."/>
            <person name="Utturkar S.M."/>
            <person name="Klingeman D.M."/>
            <person name="Hurt R.A."/>
            <person name="Keller M."/>
            <person name="Xu J."/>
            <person name="Reddy Y.H.K."/>
            <person name="Borovok I."/>
            <person name="Grinberg I.R."/>
            <person name="Lamed R."/>
            <person name="Zhivin O."/>
            <person name="Bayer E.A."/>
            <person name="Brown S.D."/>
        </authorList>
    </citation>
    <scope>NUCLEOTIDE SEQUENCE [LARGE SCALE GENOMIC DNA]</scope>
    <source>
        <strain evidence="3">DSM 2933</strain>
    </source>
</reference>
<dbReference type="SMART" id="SM00260">
    <property type="entry name" value="CheW"/>
    <property type="match status" value="1"/>
</dbReference>
<dbReference type="PANTHER" id="PTHR22617">
    <property type="entry name" value="CHEMOTAXIS SENSOR HISTIDINE KINASE-RELATED"/>
    <property type="match status" value="1"/>
</dbReference>
<dbReference type="Gene3D" id="2.40.50.180">
    <property type="entry name" value="CheA-289, Domain 4"/>
    <property type="match status" value="1"/>
</dbReference>
<dbReference type="InterPro" id="IPR036061">
    <property type="entry name" value="CheW-like_dom_sf"/>
</dbReference>
<dbReference type="Proteomes" id="UP000036923">
    <property type="component" value="Unassembled WGS sequence"/>
</dbReference>
<sequence length="145" mass="16314">MLKVLSFRLSGELFGIEINNVKEINRNIEYTAVPRSQKNIAGIFNMRGQIVTIFNLAGIIGYNDDIYSDRVTCIILKSESGNSNYRGIIIERTGDVIDVTEDMCEPPPANIDSVGKKYIKDVVRLENDLLRIIDTDLVFSELILS</sequence>
<dbReference type="PROSITE" id="PS50851">
    <property type="entry name" value="CHEW"/>
    <property type="match status" value="1"/>
</dbReference>
<dbReference type="Gene3D" id="2.30.30.40">
    <property type="entry name" value="SH3 Domains"/>
    <property type="match status" value="1"/>
</dbReference>
<feature type="domain" description="CheW-like" evidence="1">
    <location>
        <begin position="1"/>
        <end position="144"/>
    </location>
</feature>
<comment type="caution">
    <text evidence="2">The sequence shown here is derived from an EMBL/GenBank/DDBJ whole genome shotgun (WGS) entry which is preliminary data.</text>
</comment>
<dbReference type="InterPro" id="IPR039315">
    <property type="entry name" value="CheW"/>
</dbReference>
<dbReference type="InterPro" id="IPR002545">
    <property type="entry name" value="CheW-lke_dom"/>
</dbReference>
<dbReference type="AlphaFoldDB" id="A0A0L6JV07"/>
<dbReference type="SUPFAM" id="SSF50341">
    <property type="entry name" value="CheW-like"/>
    <property type="match status" value="1"/>
</dbReference>
<accession>A0A0L6JV07</accession>
<gene>
    <name evidence="2" type="ORF">Bccel_4833</name>
</gene>
<proteinExistence type="predicted"/>
<name>A0A0L6JV07_9FIRM</name>
<dbReference type="OrthoDB" id="9794382at2"/>
<dbReference type="GO" id="GO:0007165">
    <property type="term" value="P:signal transduction"/>
    <property type="evidence" value="ECO:0007669"/>
    <property type="project" value="InterPro"/>
</dbReference>
<keyword evidence="3" id="KW-1185">Reference proteome</keyword>
<dbReference type="RefSeq" id="WP_036935355.1">
    <property type="nucleotide sequence ID" value="NZ_JQKC01000001.1"/>
</dbReference>